<dbReference type="RefSeq" id="WP_011760706.1">
    <property type="nucleotide sequence ID" value="NC_008700.1"/>
</dbReference>
<dbReference type="KEGG" id="saz:Sama_2597"/>
<dbReference type="HOGENOM" id="CLU_2452924_0_0_6"/>
<accession>A1S8U3</accession>
<sequence length="89" mass="9729">MEKAAYLDAMGIARWREVGKPAPLSPELKQAINNMFDHPLFAELECQVKESFIALTPCSGESRSVSLGQLDTPQGKRALWHALSTCGAL</sequence>
<evidence type="ECO:0000313" key="2">
    <source>
        <dbReference type="Proteomes" id="UP000009175"/>
    </source>
</evidence>
<dbReference type="Proteomes" id="UP000009175">
    <property type="component" value="Chromosome"/>
</dbReference>
<reference evidence="1 2" key="1">
    <citation type="submission" date="2006-12" db="EMBL/GenBank/DDBJ databases">
        <title>Complete sequence of Shewanella amazonensis SB2B.</title>
        <authorList>
            <consortium name="US DOE Joint Genome Institute"/>
            <person name="Copeland A."/>
            <person name="Lucas S."/>
            <person name="Lapidus A."/>
            <person name="Barry K."/>
            <person name="Detter J.C."/>
            <person name="Glavina del Rio T."/>
            <person name="Hammon N."/>
            <person name="Israni S."/>
            <person name="Dalin E."/>
            <person name="Tice H."/>
            <person name="Pitluck S."/>
            <person name="Munk A.C."/>
            <person name="Brettin T."/>
            <person name="Bruce D."/>
            <person name="Han C."/>
            <person name="Tapia R."/>
            <person name="Gilna P."/>
            <person name="Schmutz J."/>
            <person name="Larimer F."/>
            <person name="Land M."/>
            <person name="Hauser L."/>
            <person name="Kyrpides N."/>
            <person name="Mikhailova N."/>
            <person name="Fredrickson J."/>
            <person name="Richardson P."/>
        </authorList>
    </citation>
    <scope>NUCLEOTIDE SEQUENCE [LARGE SCALE GENOMIC DNA]</scope>
    <source>
        <strain evidence="2">ATCC BAA-1098 / SB2B</strain>
    </source>
</reference>
<dbReference type="STRING" id="326297.Sama_2597"/>
<evidence type="ECO:0000313" key="1">
    <source>
        <dbReference type="EMBL" id="ABM00800.1"/>
    </source>
</evidence>
<organism evidence="1 2">
    <name type="scientific">Shewanella amazonensis (strain ATCC BAA-1098 / SB2B)</name>
    <dbReference type="NCBI Taxonomy" id="326297"/>
    <lineage>
        <taxon>Bacteria</taxon>
        <taxon>Pseudomonadati</taxon>
        <taxon>Pseudomonadota</taxon>
        <taxon>Gammaproteobacteria</taxon>
        <taxon>Alteromonadales</taxon>
        <taxon>Shewanellaceae</taxon>
        <taxon>Shewanella</taxon>
    </lineage>
</organism>
<dbReference type="OrthoDB" id="6267421at2"/>
<dbReference type="EMBL" id="CP000507">
    <property type="protein sequence ID" value="ABM00800.1"/>
    <property type="molecule type" value="Genomic_DNA"/>
</dbReference>
<keyword evidence="2" id="KW-1185">Reference proteome</keyword>
<proteinExistence type="predicted"/>
<dbReference type="AlphaFoldDB" id="A1S8U3"/>
<name>A1S8U3_SHEAM</name>
<gene>
    <name evidence="1" type="ordered locus">Sama_2597</name>
</gene>
<protein>
    <submittedName>
        <fullName evidence="1">Uncharacterized protein</fullName>
    </submittedName>
</protein>